<keyword evidence="1" id="KW-1133">Transmembrane helix</keyword>
<gene>
    <name evidence="2" type="ORF">HHL09_25745</name>
</gene>
<reference evidence="2 3" key="1">
    <citation type="submission" date="2020-04" db="EMBL/GenBank/DDBJ databases">
        <title>Luteolibacter sp. G-1-1-1 isolated from soil.</title>
        <authorList>
            <person name="Dahal R.H."/>
        </authorList>
    </citation>
    <scope>NUCLEOTIDE SEQUENCE [LARGE SCALE GENOMIC DNA]</scope>
    <source>
        <strain evidence="2 3">G-1-1-1</strain>
    </source>
</reference>
<proteinExistence type="predicted"/>
<evidence type="ECO:0000256" key="1">
    <source>
        <dbReference type="SAM" id="Phobius"/>
    </source>
</evidence>
<feature type="transmembrane region" description="Helical" evidence="1">
    <location>
        <begin position="123"/>
        <end position="143"/>
    </location>
</feature>
<dbReference type="EMBL" id="CP051774">
    <property type="protein sequence ID" value="QJE99038.1"/>
    <property type="molecule type" value="Genomic_DNA"/>
</dbReference>
<dbReference type="AlphaFoldDB" id="A0A858RRJ5"/>
<evidence type="ECO:0000313" key="3">
    <source>
        <dbReference type="Proteomes" id="UP000501812"/>
    </source>
</evidence>
<protein>
    <submittedName>
        <fullName evidence="2">Uncharacterized protein</fullName>
    </submittedName>
</protein>
<keyword evidence="3" id="KW-1185">Reference proteome</keyword>
<feature type="transmembrane region" description="Helical" evidence="1">
    <location>
        <begin position="6"/>
        <end position="26"/>
    </location>
</feature>
<dbReference type="KEGG" id="luo:HHL09_25745"/>
<evidence type="ECO:0000313" key="2">
    <source>
        <dbReference type="EMBL" id="QJE99038.1"/>
    </source>
</evidence>
<keyword evidence="1" id="KW-0472">Membrane</keyword>
<dbReference type="RefSeq" id="WP_169457524.1">
    <property type="nucleotide sequence ID" value="NZ_CP051774.1"/>
</dbReference>
<sequence length="161" mass="18041">MTPKPLHRSITLWSGIFMMLFIAWAWRDSMKMVSHLSYGRTTSFSLGSMMGIEIRPVSGPPDSGRVPLEKSLFGPTVAASLPPPLFLRGEAQKSGMSWIPGEATHKHFARYTKIEPKGYRAILIPYWIPLMLSVLIWSGLLLWRAKRHRPAGHAVLTESSA</sequence>
<name>A0A858RRJ5_9BACT</name>
<organism evidence="2 3">
    <name type="scientific">Luteolibacter luteus</name>
    <dbReference type="NCBI Taxonomy" id="2728835"/>
    <lineage>
        <taxon>Bacteria</taxon>
        <taxon>Pseudomonadati</taxon>
        <taxon>Verrucomicrobiota</taxon>
        <taxon>Verrucomicrobiia</taxon>
        <taxon>Verrucomicrobiales</taxon>
        <taxon>Verrucomicrobiaceae</taxon>
        <taxon>Luteolibacter</taxon>
    </lineage>
</organism>
<accession>A0A858RRJ5</accession>
<keyword evidence="1" id="KW-0812">Transmembrane</keyword>
<dbReference type="Proteomes" id="UP000501812">
    <property type="component" value="Chromosome"/>
</dbReference>